<proteinExistence type="predicted"/>
<feature type="non-terminal residue" evidence="1">
    <location>
        <position position="1"/>
    </location>
</feature>
<sequence>TRFVACKEAYAHDAYKQRIVEIDEEGTTRTRCFSGKPCRVIKNDTTEAWEAQELIEKIEPFPMQLGVIGRWLGADPYLAARREGKIDIGAMAAGQSSSLIHDVPSAAEVIRRLVDEAGEALSRAAP</sequence>
<dbReference type="EMBL" id="BARS01052692">
    <property type="protein sequence ID" value="GAG44780.1"/>
    <property type="molecule type" value="Genomic_DNA"/>
</dbReference>
<dbReference type="AlphaFoldDB" id="X0XNL1"/>
<protein>
    <submittedName>
        <fullName evidence="1">Uncharacterized protein</fullName>
    </submittedName>
</protein>
<dbReference type="Pfam" id="PF03060">
    <property type="entry name" value="NMO"/>
    <property type="match status" value="1"/>
</dbReference>
<dbReference type="PANTHER" id="PTHR32332:SF20">
    <property type="entry name" value="2-NITROPROPANE DIOXYGENASE-LIKE PROTEIN"/>
    <property type="match status" value="1"/>
</dbReference>
<comment type="caution">
    <text evidence="1">The sequence shown here is derived from an EMBL/GenBank/DDBJ whole genome shotgun (WGS) entry which is preliminary data.</text>
</comment>
<dbReference type="InterPro" id="IPR013785">
    <property type="entry name" value="Aldolase_TIM"/>
</dbReference>
<accession>X0XNL1</accession>
<reference evidence="1" key="1">
    <citation type="journal article" date="2014" name="Front. Microbiol.">
        <title>High frequency of phylogenetically diverse reductive dehalogenase-homologous genes in deep subseafloor sedimentary metagenomes.</title>
        <authorList>
            <person name="Kawai M."/>
            <person name="Futagami T."/>
            <person name="Toyoda A."/>
            <person name="Takaki Y."/>
            <person name="Nishi S."/>
            <person name="Hori S."/>
            <person name="Arai W."/>
            <person name="Tsubouchi T."/>
            <person name="Morono Y."/>
            <person name="Uchiyama I."/>
            <person name="Ito T."/>
            <person name="Fujiyama A."/>
            <person name="Inagaki F."/>
            <person name="Takami H."/>
        </authorList>
    </citation>
    <scope>NUCLEOTIDE SEQUENCE</scope>
    <source>
        <strain evidence="1">Expedition CK06-06</strain>
    </source>
</reference>
<dbReference type="PANTHER" id="PTHR32332">
    <property type="entry name" value="2-NITROPROPANE DIOXYGENASE"/>
    <property type="match status" value="1"/>
</dbReference>
<organism evidence="1">
    <name type="scientific">marine sediment metagenome</name>
    <dbReference type="NCBI Taxonomy" id="412755"/>
    <lineage>
        <taxon>unclassified sequences</taxon>
        <taxon>metagenomes</taxon>
        <taxon>ecological metagenomes</taxon>
    </lineage>
</organism>
<gene>
    <name evidence="1" type="ORF">S01H1_78305</name>
</gene>
<evidence type="ECO:0000313" key="1">
    <source>
        <dbReference type="EMBL" id="GAG44780.1"/>
    </source>
</evidence>
<dbReference type="SUPFAM" id="SSF51412">
    <property type="entry name" value="Inosine monophosphate dehydrogenase (IMPDH)"/>
    <property type="match status" value="1"/>
</dbReference>
<name>X0XNL1_9ZZZZ</name>
<dbReference type="Gene3D" id="3.20.20.70">
    <property type="entry name" value="Aldolase class I"/>
    <property type="match status" value="1"/>
</dbReference>